<reference evidence="3 4" key="1">
    <citation type="journal article" date="2020" name="Microb. Genom.">
        <title>Genetic diversity of clinical and environmental Mucorales isolates obtained from an investigation of mucormycosis cases among solid organ transplant recipients.</title>
        <authorList>
            <person name="Nguyen M.H."/>
            <person name="Kaul D."/>
            <person name="Muto C."/>
            <person name="Cheng S.J."/>
            <person name="Richter R.A."/>
            <person name="Bruno V.M."/>
            <person name="Liu G."/>
            <person name="Beyhan S."/>
            <person name="Sundermann A.J."/>
            <person name="Mounaud S."/>
            <person name="Pasculle A.W."/>
            <person name="Nierman W.C."/>
            <person name="Driscoll E."/>
            <person name="Cumbie R."/>
            <person name="Clancy C.J."/>
            <person name="Dupont C.L."/>
        </authorList>
    </citation>
    <scope>NUCLEOTIDE SEQUENCE [LARGE SCALE GENOMIC DNA]</scope>
    <source>
        <strain evidence="3 4">GL24</strain>
    </source>
</reference>
<evidence type="ECO:0000256" key="1">
    <source>
        <dbReference type="SAM" id="MobiDB-lite"/>
    </source>
</evidence>
<evidence type="ECO:0000259" key="2">
    <source>
        <dbReference type="Pfam" id="PF04212"/>
    </source>
</evidence>
<gene>
    <name evidence="3" type="ORF">G6F50_001671</name>
</gene>
<dbReference type="SUPFAM" id="SSF116846">
    <property type="entry name" value="MIT domain"/>
    <property type="match status" value="1"/>
</dbReference>
<keyword evidence="4" id="KW-1185">Reference proteome</keyword>
<dbReference type="Proteomes" id="UP000740926">
    <property type="component" value="Unassembled WGS sequence"/>
</dbReference>
<dbReference type="PANTHER" id="PTHR37327">
    <property type="entry name" value="CHROMOSOME 1, WHOLE GENOME SHOTGUN SEQUENCE"/>
    <property type="match status" value="1"/>
</dbReference>
<dbReference type="Gene3D" id="1.20.58.80">
    <property type="entry name" value="Phosphotransferase system, lactose/cellobiose-type IIA subunit"/>
    <property type="match status" value="1"/>
</dbReference>
<dbReference type="InterPro" id="IPR007330">
    <property type="entry name" value="MIT_dom"/>
</dbReference>
<feature type="region of interest" description="Disordered" evidence="1">
    <location>
        <begin position="179"/>
        <end position="222"/>
    </location>
</feature>
<sequence length="520" mass="59644">MSVESTILPASHTFGQQESRQASKFILRSALQKANTAVRCDSTNDVLGALHAYKEAVELLNRVLNLIDKESDKRRLQEIHDSYSERIRLLTAIANEEVKEEEEEEEEEEWLIKSKLQKATIRKITSIEFKSNETSLIIQASKSTPSTAQKQQEQQQEEICFEQKECRLDQKIEKKKVPSLTLPSLKKKEEDEQPSKRSTRTRTSSLPKVPRSSSMSTVETLVEDQPKYPTKLLASSIGSIRKKAVNRLSMEGIVGRKNSTYIHSNGSPSFGHFLKDQTKDTDDLKEHQHLELILALQKSMQQGAYITKKLYIPKSLWQQSNVKLSYIDIKISACTTIINDISRLESWTYLNDLTSSLRLLDHVELSVEGLKSNLSKKLKSERSKKKDIDNSNQTMNSIQAIHHNAKTERKASQSFISWGTKLTKSVERMNAFSLSKGDYNYKQYIEVLESLFNQVHVLENWLNYYYEEKKRSDSPQYDMIIVKTIKVCDAINTVVGGFIIRDITVLLAQWLKRGSSWVNE</sequence>
<dbReference type="EMBL" id="JAANIU010000142">
    <property type="protein sequence ID" value="KAG1574774.1"/>
    <property type="molecule type" value="Genomic_DNA"/>
</dbReference>
<name>A0A9P6ZBI8_9FUNG</name>
<evidence type="ECO:0000313" key="4">
    <source>
        <dbReference type="Proteomes" id="UP000740926"/>
    </source>
</evidence>
<protein>
    <recommendedName>
        <fullName evidence="2">MIT domain-containing protein</fullName>
    </recommendedName>
</protein>
<proteinExistence type="predicted"/>
<comment type="caution">
    <text evidence="3">The sequence shown here is derived from an EMBL/GenBank/DDBJ whole genome shotgun (WGS) entry which is preliminary data.</text>
</comment>
<dbReference type="Pfam" id="PF04212">
    <property type="entry name" value="MIT"/>
    <property type="match status" value="1"/>
</dbReference>
<dbReference type="InterPro" id="IPR036181">
    <property type="entry name" value="MIT_dom_sf"/>
</dbReference>
<dbReference type="PANTHER" id="PTHR37327:SF1">
    <property type="entry name" value="MICROTUBULE INTERACTING AND TRANSPORT DOMAIN-CONTAINING PROTEIN"/>
    <property type="match status" value="1"/>
</dbReference>
<organism evidence="3 4">
    <name type="scientific">Rhizopus delemar</name>
    <dbReference type="NCBI Taxonomy" id="936053"/>
    <lineage>
        <taxon>Eukaryota</taxon>
        <taxon>Fungi</taxon>
        <taxon>Fungi incertae sedis</taxon>
        <taxon>Mucoromycota</taxon>
        <taxon>Mucoromycotina</taxon>
        <taxon>Mucoromycetes</taxon>
        <taxon>Mucorales</taxon>
        <taxon>Mucorineae</taxon>
        <taxon>Rhizopodaceae</taxon>
        <taxon>Rhizopus</taxon>
    </lineage>
</organism>
<dbReference type="AlphaFoldDB" id="A0A9P6ZBI8"/>
<accession>A0A9P6ZBI8</accession>
<evidence type="ECO:0000313" key="3">
    <source>
        <dbReference type="EMBL" id="KAG1574774.1"/>
    </source>
</evidence>
<feature type="compositionally biased region" description="Basic and acidic residues" evidence="1">
    <location>
        <begin position="186"/>
        <end position="195"/>
    </location>
</feature>
<feature type="domain" description="MIT" evidence="2">
    <location>
        <begin position="27"/>
        <end position="89"/>
    </location>
</feature>